<keyword evidence="4" id="KW-0249">Electron transport</keyword>
<dbReference type="AlphaFoldDB" id="A0A328B5N8"/>
<dbReference type="InterPro" id="IPR009056">
    <property type="entry name" value="Cyt_c-like_dom"/>
</dbReference>
<dbReference type="OrthoDB" id="70223at2"/>
<dbReference type="InterPro" id="IPR036909">
    <property type="entry name" value="Cyt_c-like_dom_sf"/>
</dbReference>
<dbReference type="GO" id="GO:0046872">
    <property type="term" value="F:metal ion binding"/>
    <property type="evidence" value="ECO:0007669"/>
    <property type="project" value="UniProtKB-KW"/>
</dbReference>
<dbReference type="RefSeq" id="WP_111458476.1">
    <property type="nucleotide sequence ID" value="NZ_QFYP01000001.1"/>
</dbReference>
<dbReference type="Pfam" id="PF13442">
    <property type="entry name" value="Cytochrome_CBB3"/>
    <property type="match status" value="1"/>
</dbReference>
<dbReference type="GO" id="GO:0020037">
    <property type="term" value="F:heme binding"/>
    <property type="evidence" value="ECO:0007669"/>
    <property type="project" value="InterPro"/>
</dbReference>
<dbReference type="Gene3D" id="1.10.760.10">
    <property type="entry name" value="Cytochrome c-like domain"/>
    <property type="match status" value="2"/>
</dbReference>
<evidence type="ECO:0000259" key="9">
    <source>
        <dbReference type="PROSITE" id="PS51007"/>
    </source>
</evidence>
<evidence type="ECO:0000256" key="5">
    <source>
        <dbReference type="ARBA" id="ARBA00023004"/>
    </source>
</evidence>
<evidence type="ECO:0000256" key="1">
    <source>
        <dbReference type="ARBA" id="ARBA00022448"/>
    </source>
</evidence>
<feature type="signal peptide" evidence="8">
    <location>
        <begin position="1"/>
        <end position="20"/>
    </location>
</feature>
<keyword evidence="2 6" id="KW-0349">Heme</keyword>
<accession>A0A328B5N8</accession>
<keyword evidence="1" id="KW-0813">Transport</keyword>
<evidence type="ECO:0000256" key="2">
    <source>
        <dbReference type="ARBA" id="ARBA00022617"/>
    </source>
</evidence>
<dbReference type="SUPFAM" id="SSF46626">
    <property type="entry name" value="Cytochrome c"/>
    <property type="match status" value="2"/>
</dbReference>
<feature type="compositionally biased region" description="Low complexity" evidence="7">
    <location>
        <begin position="28"/>
        <end position="47"/>
    </location>
</feature>
<keyword evidence="11" id="KW-1185">Reference proteome</keyword>
<dbReference type="InterPro" id="IPR051811">
    <property type="entry name" value="Cytochrome_c550/c551-like"/>
</dbReference>
<keyword evidence="3 6" id="KW-0479">Metal-binding</keyword>
<dbReference type="Proteomes" id="UP000249842">
    <property type="component" value="Unassembled WGS sequence"/>
</dbReference>
<keyword evidence="5 6" id="KW-0408">Iron</keyword>
<feature type="chain" id="PRO_5016423191" evidence="8">
    <location>
        <begin position="21"/>
        <end position="288"/>
    </location>
</feature>
<name>A0A328B5N8_9CAUL</name>
<evidence type="ECO:0000256" key="6">
    <source>
        <dbReference type="PROSITE-ProRule" id="PRU00433"/>
    </source>
</evidence>
<comment type="caution">
    <text evidence="10">The sequence shown here is derived from an EMBL/GenBank/DDBJ whole genome shotgun (WGS) entry which is preliminary data.</text>
</comment>
<reference evidence="11" key="1">
    <citation type="submission" date="2018-05" db="EMBL/GenBank/DDBJ databases">
        <authorList>
            <person name="Li X."/>
        </authorList>
    </citation>
    <scope>NUCLEOTIDE SEQUENCE [LARGE SCALE GENOMIC DNA]</scope>
    <source>
        <strain evidence="11">HKS-05</strain>
    </source>
</reference>
<evidence type="ECO:0000256" key="3">
    <source>
        <dbReference type="ARBA" id="ARBA00022723"/>
    </source>
</evidence>
<dbReference type="PANTHER" id="PTHR37823:SF1">
    <property type="entry name" value="CYTOCHROME C-553-LIKE"/>
    <property type="match status" value="1"/>
</dbReference>
<feature type="domain" description="Cytochrome c" evidence="9">
    <location>
        <begin position="63"/>
        <end position="142"/>
    </location>
</feature>
<keyword evidence="8" id="KW-0732">Signal</keyword>
<evidence type="ECO:0000256" key="8">
    <source>
        <dbReference type="SAM" id="SignalP"/>
    </source>
</evidence>
<evidence type="ECO:0000256" key="4">
    <source>
        <dbReference type="ARBA" id="ARBA00022982"/>
    </source>
</evidence>
<sequence>MRRLILLSAGFALAAGVALADDPPPMPAQGKAPAAAGRRGGTAAQRAESTREFLGLGTAPDAAAAARGQPLFVAQCSACHGETGRGGIGPSLVHSSLVLDDDHGEKLAPFLKVGRPDKGMPAFAGLSDRDRVDITEFLHQQVELIANRGTYENKNNILVGDKKRGAAFVKKNCASCHSLTGDLKGLGAKYRPLDLQRNWIFPPRDPADGPRAFQATVTTPTGVFKGRVRQVDDFQVVIVDAAGAVHAFNRGKDVKVQIVDPLQAHRELARTLKDRDMTDVTTYLETLK</sequence>
<evidence type="ECO:0000313" key="10">
    <source>
        <dbReference type="EMBL" id="RAK61184.1"/>
    </source>
</evidence>
<protein>
    <submittedName>
        <fullName evidence="10">Cytochrome c</fullName>
    </submittedName>
</protein>
<dbReference type="EMBL" id="QFYP01000001">
    <property type="protein sequence ID" value="RAK61184.1"/>
    <property type="molecule type" value="Genomic_DNA"/>
</dbReference>
<evidence type="ECO:0000256" key="7">
    <source>
        <dbReference type="SAM" id="MobiDB-lite"/>
    </source>
</evidence>
<dbReference type="Pfam" id="PF00034">
    <property type="entry name" value="Cytochrom_C"/>
    <property type="match status" value="1"/>
</dbReference>
<evidence type="ECO:0000313" key="11">
    <source>
        <dbReference type="Proteomes" id="UP000249842"/>
    </source>
</evidence>
<feature type="domain" description="Cytochrome c" evidence="9">
    <location>
        <begin position="160"/>
        <end position="288"/>
    </location>
</feature>
<organism evidence="10 11">
    <name type="scientific">Phenylobacterium hankyongense</name>
    <dbReference type="NCBI Taxonomy" id="1813876"/>
    <lineage>
        <taxon>Bacteria</taxon>
        <taxon>Pseudomonadati</taxon>
        <taxon>Pseudomonadota</taxon>
        <taxon>Alphaproteobacteria</taxon>
        <taxon>Caulobacterales</taxon>
        <taxon>Caulobacteraceae</taxon>
        <taxon>Phenylobacterium</taxon>
    </lineage>
</organism>
<gene>
    <name evidence="10" type="ORF">DJ021_15890</name>
</gene>
<feature type="region of interest" description="Disordered" evidence="7">
    <location>
        <begin position="20"/>
        <end position="48"/>
    </location>
</feature>
<dbReference type="PANTHER" id="PTHR37823">
    <property type="entry name" value="CYTOCHROME C-553-LIKE"/>
    <property type="match status" value="1"/>
</dbReference>
<proteinExistence type="predicted"/>
<dbReference type="PROSITE" id="PS51007">
    <property type="entry name" value="CYTC"/>
    <property type="match status" value="2"/>
</dbReference>
<dbReference type="GO" id="GO:0009055">
    <property type="term" value="F:electron transfer activity"/>
    <property type="evidence" value="ECO:0007669"/>
    <property type="project" value="InterPro"/>
</dbReference>